<accession>A0A9W6R549</accession>
<proteinExistence type="predicted"/>
<keyword evidence="2" id="KW-1185">Reference proteome</keyword>
<sequence length="122" mass="12579">MARSGGAGRHDTDSTNCSTRPLCAVSPLQALVFSVQGPVSPVQALVFPVLAAAFSVQALVFSVQAAVFSVQGPVSPVQALVCAARHASELGHHEGSARARRTFDWHAVNVGLAGRECGTRGS</sequence>
<gene>
    <name evidence="1" type="ORF">Atai01_59030</name>
</gene>
<name>A0A9W6R549_9PSEU</name>
<protein>
    <submittedName>
        <fullName evidence="1">Uncharacterized protein</fullName>
    </submittedName>
</protein>
<dbReference type="EMBL" id="BSTI01000015">
    <property type="protein sequence ID" value="GLY69284.1"/>
    <property type="molecule type" value="Genomic_DNA"/>
</dbReference>
<evidence type="ECO:0000313" key="2">
    <source>
        <dbReference type="Proteomes" id="UP001165136"/>
    </source>
</evidence>
<organism evidence="1 2">
    <name type="scientific">Amycolatopsis taiwanensis</name>
    <dbReference type="NCBI Taxonomy" id="342230"/>
    <lineage>
        <taxon>Bacteria</taxon>
        <taxon>Bacillati</taxon>
        <taxon>Actinomycetota</taxon>
        <taxon>Actinomycetes</taxon>
        <taxon>Pseudonocardiales</taxon>
        <taxon>Pseudonocardiaceae</taxon>
        <taxon>Amycolatopsis</taxon>
    </lineage>
</organism>
<dbReference type="Proteomes" id="UP001165136">
    <property type="component" value="Unassembled WGS sequence"/>
</dbReference>
<dbReference type="AlphaFoldDB" id="A0A9W6R549"/>
<comment type="caution">
    <text evidence="1">The sequence shown here is derived from an EMBL/GenBank/DDBJ whole genome shotgun (WGS) entry which is preliminary data.</text>
</comment>
<evidence type="ECO:0000313" key="1">
    <source>
        <dbReference type="EMBL" id="GLY69284.1"/>
    </source>
</evidence>
<reference evidence="1" key="1">
    <citation type="submission" date="2023-03" db="EMBL/GenBank/DDBJ databases">
        <title>Amycolatopsis taiwanensis NBRC 103393.</title>
        <authorList>
            <person name="Ichikawa N."/>
            <person name="Sato H."/>
            <person name="Tonouchi N."/>
        </authorList>
    </citation>
    <scope>NUCLEOTIDE SEQUENCE</scope>
    <source>
        <strain evidence="1">NBRC 103393</strain>
    </source>
</reference>